<dbReference type="EMBL" id="FPHI01000025">
    <property type="protein sequence ID" value="SFV64222.1"/>
    <property type="molecule type" value="Genomic_DNA"/>
</dbReference>
<reference evidence="1" key="1">
    <citation type="submission" date="2016-10" db="EMBL/GenBank/DDBJ databases">
        <authorList>
            <person name="de Groot N.N."/>
        </authorList>
    </citation>
    <scope>NUCLEOTIDE SEQUENCE</scope>
</reference>
<dbReference type="InterPro" id="IPR016032">
    <property type="entry name" value="Sig_transdc_resp-reg_C-effctor"/>
</dbReference>
<accession>A0A1W1CEU0</accession>
<sequence length="205" mass="24716">MYKILLADLDLIPAIENELISYNIDIAYDINSFYDFTYKNHYDLYILNYYYYDSYKTLKDMGDKTVTLFIDEYYDIYHLKNVFQIADDYLIKPLNFQEIKIRIAYQMKKLFNIQKEVIVYKKMYFHIHSKQLYDNNKKVKLSPNEVKLLEYFLSRINTPLPKENILKFLESSSEGTLRVYISKLNKLGFEITYKRANASYTLNEC</sequence>
<dbReference type="InterPro" id="IPR036388">
    <property type="entry name" value="WH-like_DNA-bd_sf"/>
</dbReference>
<proteinExistence type="predicted"/>
<dbReference type="GO" id="GO:0006355">
    <property type="term" value="P:regulation of DNA-templated transcription"/>
    <property type="evidence" value="ECO:0007669"/>
    <property type="project" value="InterPro"/>
</dbReference>
<protein>
    <submittedName>
        <fullName evidence="1">Two-component system response regulator DccR</fullName>
    </submittedName>
</protein>
<gene>
    <name evidence="1" type="ORF">MNB_SV-3-1511</name>
</gene>
<organism evidence="1">
    <name type="scientific">hydrothermal vent metagenome</name>
    <dbReference type="NCBI Taxonomy" id="652676"/>
    <lineage>
        <taxon>unclassified sequences</taxon>
        <taxon>metagenomes</taxon>
        <taxon>ecological metagenomes</taxon>
    </lineage>
</organism>
<dbReference type="GO" id="GO:0003677">
    <property type="term" value="F:DNA binding"/>
    <property type="evidence" value="ECO:0007669"/>
    <property type="project" value="InterPro"/>
</dbReference>
<evidence type="ECO:0000313" key="1">
    <source>
        <dbReference type="EMBL" id="SFV64222.1"/>
    </source>
</evidence>
<dbReference type="SUPFAM" id="SSF46894">
    <property type="entry name" value="C-terminal effector domain of the bipartite response regulators"/>
    <property type="match status" value="1"/>
</dbReference>
<dbReference type="AlphaFoldDB" id="A0A1W1CEU0"/>
<dbReference type="Gene3D" id="1.10.10.10">
    <property type="entry name" value="Winged helix-like DNA-binding domain superfamily/Winged helix DNA-binding domain"/>
    <property type="match status" value="1"/>
</dbReference>
<dbReference type="SUPFAM" id="SSF52172">
    <property type="entry name" value="CheY-like"/>
    <property type="match status" value="1"/>
</dbReference>
<dbReference type="InterPro" id="IPR011006">
    <property type="entry name" value="CheY-like_superfamily"/>
</dbReference>
<name>A0A1W1CEU0_9ZZZZ</name>